<comment type="catalytic activity">
    <reaction evidence="11">
        <text>K(+)(in) = K(+)(out)</text>
        <dbReference type="Rhea" id="RHEA:29463"/>
        <dbReference type="ChEBI" id="CHEBI:29103"/>
    </reaction>
</comment>
<feature type="compositionally biased region" description="Low complexity" evidence="13">
    <location>
        <begin position="103"/>
        <end position="114"/>
    </location>
</feature>
<dbReference type="SUPFAM" id="SSF81296">
    <property type="entry name" value="E set domains"/>
    <property type="match status" value="1"/>
</dbReference>
<dbReference type="InterPro" id="IPR016449">
    <property type="entry name" value="K_chnl_inward-rec_Kir"/>
</dbReference>
<dbReference type="InterPro" id="IPR013518">
    <property type="entry name" value="K_chnl_inward-rec_Kir_cyto"/>
</dbReference>
<dbReference type="InterPro" id="IPR041647">
    <property type="entry name" value="IRK_C"/>
</dbReference>
<evidence type="ECO:0000256" key="1">
    <source>
        <dbReference type="ARBA" id="ARBA00004141"/>
    </source>
</evidence>
<sequence>MKLDKQESEDCNSPVWQQLLPTSVPTAVIERSEVRVNIPTDEPTSPHGDQPKKMGSSSWFPSFAPSWAERQRLRNGGEVFRPHINSASSSAGSTEGDSRINAPKSPTEKSSSSPLMRYRQNRWSSRRIRKRVVLKNGECNVVQSNVAKRRRRYLADIFTTMVDIQWRWTLLIFTASFVLSWLAFAVLWWLIAFTHGDLEPEHLPDNQGASGWKPCVGNIHGFASTFLFSIETQHTIGYGYRYTTEECPEGIFIMCIQSIIGVMIQAFMVGVVFSKLTRPKMRAQTLLFSRSAAICQRDGQLCLMFRVGDMRKSHIIDASIRAQMIRMRVTNEGEMMPYFQYELKVGFDHDESNLFLIWPMTVVHKITPDSPLYNVSASDLLKDKFEIVVILEGTVESTSMTTQARSSYLPSEIKWGHRFEPLVSFRKDTGQYAVDYSLFNNTYEVDTPLCSSRDLDEFKKLRDENQLGNAQTKQVTRPMQTMPLQLTFNRNLLIDPSVVNTPMMRGVAPLAVTPAPLTTVINASNVNRPVVVPVMTTVDPPTSDSLAT</sequence>
<evidence type="ECO:0000313" key="18">
    <source>
        <dbReference type="Proteomes" id="UP000820818"/>
    </source>
</evidence>
<evidence type="ECO:0000256" key="8">
    <source>
        <dbReference type="ARBA" id="ARBA00023065"/>
    </source>
</evidence>
<evidence type="ECO:0000256" key="9">
    <source>
        <dbReference type="ARBA" id="ARBA00023136"/>
    </source>
</evidence>
<keyword evidence="6 12" id="KW-0630">Potassium</keyword>
<dbReference type="FunFam" id="2.60.40.1400:FF:000001">
    <property type="entry name" value="G protein-activated inward rectifier potassium channel 2"/>
    <property type="match status" value="1"/>
</dbReference>
<evidence type="ECO:0000256" key="2">
    <source>
        <dbReference type="ARBA" id="ARBA00022448"/>
    </source>
</evidence>
<comment type="caution">
    <text evidence="17">The sequence shown here is derived from an EMBL/GenBank/DDBJ whole genome shotgun (WGS) entry which is preliminary data.</text>
</comment>
<dbReference type="Pfam" id="PF17655">
    <property type="entry name" value="IRK_C"/>
    <property type="match status" value="1"/>
</dbReference>
<feature type="region of interest" description="Disordered" evidence="13">
    <location>
        <begin position="78"/>
        <end position="117"/>
    </location>
</feature>
<dbReference type="InterPro" id="IPR040445">
    <property type="entry name" value="Kir_TM"/>
</dbReference>
<keyword evidence="5 12" id="KW-0851">Voltage-gated channel</keyword>
<evidence type="ECO:0000256" key="12">
    <source>
        <dbReference type="RuleBase" id="RU003822"/>
    </source>
</evidence>
<feature type="compositionally biased region" description="Polar residues" evidence="13">
    <location>
        <begin position="85"/>
        <end position="95"/>
    </location>
</feature>
<dbReference type="Gene3D" id="1.10.287.70">
    <property type="match status" value="1"/>
</dbReference>
<evidence type="ECO:0000256" key="4">
    <source>
        <dbReference type="ARBA" id="ARBA00022692"/>
    </source>
</evidence>
<feature type="region of interest" description="Disordered" evidence="13">
    <location>
        <begin position="33"/>
        <end position="60"/>
    </location>
</feature>
<dbReference type="GO" id="GO:0005242">
    <property type="term" value="F:inward rectifier potassium channel activity"/>
    <property type="evidence" value="ECO:0007669"/>
    <property type="project" value="InterPro"/>
</dbReference>
<protein>
    <submittedName>
        <fullName evidence="17">Uncharacterized protein</fullName>
    </submittedName>
</protein>
<organism evidence="17 18">
    <name type="scientific">Daphnia sinensis</name>
    <dbReference type="NCBI Taxonomy" id="1820382"/>
    <lineage>
        <taxon>Eukaryota</taxon>
        <taxon>Metazoa</taxon>
        <taxon>Ecdysozoa</taxon>
        <taxon>Arthropoda</taxon>
        <taxon>Crustacea</taxon>
        <taxon>Branchiopoda</taxon>
        <taxon>Diplostraca</taxon>
        <taxon>Cladocera</taxon>
        <taxon>Anomopoda</taxon>
        <taxon>Daphniidae</taxon>
        <taxon>Daphnia</taxon>
        <taxon>Daphnia similis group</taxon>
    </lineage>
</organism>
<dbReference type="PANTHER" id="PTHR11767">
    <property type="entry name" value="INWARD RECTIFIER POTASSIUM CHANNEL"/>
    <property type="match status" value="1"/>
</dbReference>
<dbReference type="SUPFAM" id="SSF81324">
    <property type="entry name" value="Voltage-gated potassium channels"/>
    <property type="match status" value="1"/>
</dbReference>
<reference evidence="17 18" key="1">
    <citation type="submission" date="2022-05" db="EMBL/GenBank/DDBJ databases">
        <title>A multi-omics perspective on studying reproductive biology in Daphnia sinensis.</title>
        <authorList>
            <person name="Jia J."/>
        </authorList>
    </citation>
    <scope>NUCLEOTIDE SEQUENCE [LARGE SCALE GENOMIC DNA]</scope>
    <source>
        <strain evidence="17 18">WSL</strain>
    </source>
</reference>
<gene>
    <name evidence="17" type="ORF">GHT06_010612</name>
</gene>
<evidence type="ECO:0000256" key="10">
    <source>
        <dbReference type="ARBA" id="ARBA00023303"/>
    </source>
</evidence>
<keyword evidence="7 14" id="KW-1133">Transmembrane helix</keyword>
<keyword evidence="18" id="KW-1185">Reference proteome</keyword>
<evidence type="ECO:0000259" key="15">
    <source>
        <dbReference type="Pfam" id="PF01007"/>
    </source>
</evidence>
<comment type="similarity">
    <text evidence="12">Belongs to the inward rectifier-type potassium channel (TC 1.A.2.1) family.</text>
</comment>
<dbReference type="PRINTS" id="PR01320">
    <property type="entry name" value="KIRCHANNEL"/>
</dbReference>
<dbReference type="PANTHER" id="PTHR11767:SF102">
    <property type="entry name" value="INWARDLY RECTIFYING POTASSIUM CHANNEL 1, ISOFORM F"/>
    <property type="match status" value="1"/>
</dbReference>
<name>A0AAD5L0U8_9CRUS</name>
<evidence type="ECO:0000256" key="6">
    <source>
        <dbReference type="ARBA" id="ARBA00022958"/>
    </source>
</evidence>
<evidence type="ECO:0000256" key="11">
    <source>
        <dbReference type="ARBA" id="ARBA00034430"/>
    </source>
</evidence>
<keyword evidence="2 12" id="KW-0813">Transport</keyword>
<feature type="domain" description="Inward rectifier potassium channel C-terminal" evidence="16">
    <location>
        <begin position="286"/>
        <end position="459"/>
    </location>
</feature>
<dbReference type="GO" id="GO:0034702">
    <property type="term" value="C:monoatomic ion channel complex"/>
    <property type="evidence" value="ECO:0007669"/>
    <property type="project" value="UniProtKB-KW"/>
</dbReference>
<dbReference type="FunFam" id="1.10.287.70:FF:000078">
    <property type="entry name" value="Putative Inward rectifier potassium channel"/>
    <property type="match status" value="1"/>
</dbReference>
<feature type="transmembrane region" description="Helical" evidence="14">
    <location>
        <begin position="251"/>
        <end position="273"/>
    </location>
</feature>
<keyword evidence="4 12" id="KW-0812">Transmembrane</keyword>
<dbReference type="GO" id="GO:0005886">
    <property type="term" value="C:plasma membrane"/>
    <property type="evidence" value="ECO:0007669"/>
    <property type="project" value="TreeGrafter"/>
</dbReference>
<evidence type="ECO:0000256" key="14">
    <source>
        <dbReference type="SAM" id="Phobius"/>
    </source>
</evidence>
<dbReference type="GO" id="GO:1990573">
    <property type="term" value="P:potassium ion import across plasma membrane"/>
    <property type="evidence" value="ECO:0007669"/>
    <property type="project" value="TreeGrafter"/>
</dbReference>
<evidence type="ECO:0000256" key="5">
    <source>
        <dbReference type="ARBA" id="ARBA00022882"/>
    </source>
</evidence>
<keyword evidence="8 12" id="KW-0406">Ion transport</keyword>
<dbReference type="GO" id="GO:0034765">
    <property type="term" value="P:regulation of monoatomic ion transmembrane transport"/>
    <property type="evidence" value="ECO:0007669"/>
    <property type="project" value="TreeGrafter"/>
</dbReference>
<feature type="transmembrane region" description="Helical" evidence="14">
    <location>
        <begin position="168"/>
        <end position="191"/>
    </location>
</feature>
<keyword evidence="10 12" id="KW-0407">Ion channel</keyword>
<evidence type="ECO:0000313" key="17">
    <source>
        <dbReference type="EMBL" id="KAI9563154.1"/>
    </source>
</evidence>
<evidence type="ECO:0000256" key="3">
    <source>
        <dbReference type="ARBA" id="ARBA00022538"/>
    </source>
</evidence>
<dbReference type="EMBL" id="WJBH02000002">
    <property type="protein sequence ID" value="KAI9563154.1"/>
    <property type="molecule type" value="Genomic_DNA"/>
</dbReference>
<evidence type="ECO:0000259" key="16">
    <source>
        <dbReference type="Pfam" id="PF17655"/>
    </source>
</evidence>
<proteinExistence type="inferred from homology"/>
<dbReference type="Proteomes" id="UP000820818">
    <property type="component" value="Linkage Group LG2"/>
</dbReference>
<dbReference type="AlphaFoldDB" id="A0AAD5L0U8"/>
<evidence type="ECO:0000256" key="13">
    <source>
        <dbReference type="SAM" id="MobiDB-lite"/>
    </source>
</evidence>
<evidence type="ECO:0000256" key="7">
    <source>
        <dbReference type="ARBA" id="ARBA00022989"/>
    </source>
</evidence>
<dbReference type="Pfam" id="PF01007">
    <property type="entry name" value="IRK"/>
    <property type="match status" value="1"/>
</dbReference>
<comment type="subcellular location">
    <subcellularLocation>
        <location evidence="1 12">Membrane</location>
        <topology evidence="1 12">Multi-pass membrane protein</topology>
    </subcellularLocation>
</comment>
<dbReference type="InterPro" id="IPR014756">
    <property type="entry name" value="Ig_E-set"/>
</dbReference>
<accession>A0AAD5L0U8</accession>
<keyword evidence="9 14" id="KW-0472">Membrane</keyword>
<feature type="domain" description="Potassium channel inwardly rectifying transmembrane" evidence="15">
    <location>
        <begin position="133"/>
        <end position="279"/>
    </location>
</feature>
<keyword evidence="3 12" id="KW-0633">Potassium transport</keyword>
<dbReference type="Gene3D" id="2.60.40.1400">
    <property type="entry name" value="G protein-activated inward rectifier potassium channel 1"/>
    <property type="match status" value="1"/>
</dbReference>